<dbReference type="KEGG" id="lab:LA76x_1826"/>
<sequence>MKWRWRAEADPPAPQGAIGIGAAAQGLLDALARVDARKREALMLTANADAAIVTGAGDALPWSDGVAYIAPRAEAPALWLPTTQRPDLPLDLLLRAIARRHRQSPLLLWPEPMQIVPLHRALPASDELIAQIRAHWRS</sequence>
<evidence type="ECO:0000259" key="1">
    <source>
        <dbReference type="Pfam" id="PF19921"/>
    </source>
</evidence>
<dbReference type="AlphaFoldDB" id="A0A0S2F8V8"/>
<gene>
    <name evidence="2" type="ORF">LA76x_1826</name>
</gene>
<reference evidence="2 3" key="1">
    <citation type="journal article" date="2015" name="BMC Genomics">
        <title>Comparative genomics and metabolic profiling of the genus Lysobacter.</title>
        <authorList>
            <person name="de Bruijn I."/>
            <person name="Cheng X."/>
            <person name="de Jager V."/>
            <person name="Exposito R.G."/>
            <person name="Watrous J."/>
            <person name="Patel N."/>
            <person name="Postma J."/>
            <person name="Dorrestein P.C."/>
            <person name="Kobayashi D."/>
            <person name="Raaijmakers J.M."/>
        </authorList>
    </citation>
    <scope>NUCLEOTIDE SEQUENCE [LARGE SCALE GENOMIC DNA]</scope>
    <source>
        <strain evidence="2 3">76</strain>
    </source>
</reference>
<keyword evidence="3" id="KW-1185">Reference proteome</keyword>
<protein>
    <recommendedName>
        <fullName evidence="1">MoxR-vWA-beta-propeller ternary system domain-containing protein</fullName>
    </recommendedName>
</protein>
<evidence type="ECO:0000313" key="3">
    <source>
        <dbReference type="Proteomes" id="UP000060787"/>
    </source>
</evidence>
<dbReference type="eggNOG" id="ENOG503357G">
    <property type="taxonomic scope" value="Bacteria"/>
</dbReference>
<dbReference type="Proteomes" id="UP000060787">
    <property type="component" value="Chromosome"/>
</dbReference>
<dbReference type="Pfam" id="PF19921">
    <property type="entry name" value="bpX5"/>
    <property type="match status" value="1"/>
</dbReference>
<dbReference type="InterPro" id="IPR045548">
    <property type="entry name" value="bpX5"/>
</dbReference>
<proteinExistence type="predicted"/>
<evidence type="ECO:0000313" key="2">
    <source>
        <dbReference type="EMBL" id="ALN79978.1"/>
    </source>
</evidence>
<dbReference type="RefSeq" id="WP_057917421.1">
    <property type="nucleotide sequence ID" value="NZ_CP011129.1"/>
</dbReference>
<organism evidence="2 3">
    <name type="scientific">Lysobacter antibioticus</name>
    <dbReference type="NCBI Taxonomy" id="84531"/>
    <lineage>
        <taxon>Bacteria</taxon>
        <taxon>Pseudomonadati</taxon>
        <taxon>Pseudomonadota</taxon>
        <taxon>Gammaproteobacteria</taxon>
        <taxon>Lysobacterales</taxon>
        <taxon>Lysobacteraceae</taxon>
        <taxon>Lysobacter</taxon>
    </lineage>
</organism>
<dbReference type="EMBL" id="CP011129">
    <property type="protein sequence ID" value="ALN79978.1"/>
    <property type="molecule type" value="Genomic_DNA"/>
</dbReference>
<accession>A0A0S2F8V8</accession>
<dbReference type="PATRIC" id="fig|84531.8.peg.1852"/>
<dbReference type="STRING" id="84531.LA76x_1826"/>
<name>A0A0S2F8V8_LYSAN</name>
<feature type="domain" description="MoxR-vWA-beta-propeller ternary system" evidence="1">
    <location>
        <begin position="2"/>
        <end position="136"/>
    </location>
</feature>